<comment type="caution">
    <text evidence="3">The sequence shown here is derived from an EMBL/GenBank/DDBJ whole genome shotgun (WGS) entry which is preliminary data.</text>
</comment>
<name>A0A9P3UP85_LYOSH</name>
<dbReference type="Proteomes" id="UP001063166">
    <property type="component" value="Unassembled WGS sequence"/>
</dbReference>
<evidence type="ECO:0000259" key="2">
    <source>
        <dbReference type="Pfam" id="PF20415"/>
    </source>
</evidence>
<feature type="region of interest" description="Disordered" evidence="1">
    <location>
        <begin position="163"/>
        <end position="202"/>
    </location>
</feature>
<organism evidence="3 4">
    <name type="scientific">Lyophyllum shimeji</name>
    <name type="common">Hon-shimeji</name>
    <name type="synonym">Tricholoma shimeji</name>
    <dbReference type="NCBI Taxonomy" id="47721"/>
    <lineage>
        <taxon>Eukaryota</taxon>
        <taxon>Fungi</taxon>
        <taxon>Dikarya</taxon>
        <taxon>Basidiomycota</taxon>
        <taxon>Agaricomycotina</taxon>
        <taxon>Agaricomycetes</taxon>
        <taxon>Agaricomycetidae</taxon>
        <taxon>Agaricales</taxon>
        <taxon>Tricholomatineae</taxon>
        <taxon>Lyophyllaceae</taxon>
        <taxon>Lyophyllum</taxon>
    </lineage>
</organism>
<dbReference type="EMBL" id="BRPK01000005">
    <property type="protein sequence ID" value="GLB38725.1"/>
    <property type="molecule type" value="Genomic_DNA"/>
</dbReference>
<gene>
    <name evidence="3" type="ORF">LshimejAT787_0505900</name>
</gene>
<feature type="domain" description="DUF6699" evidence="2">
    <location>
        <begin position="432"/>
        <end position="570"/>
    </location>
</feature>
<dbReference type="Pfam" id="PF20415">
    <property type="entry name" value="DUF6699"/>
    <property type="match status" value="1"/>
</dbReference>
<proteinExistence type="predicted"/>
<feature type="compositionally biased region" description="Polar residues" evidence="1">
    <location>
        <begin position="344"/>
        <end position="355"/>
    </location>
</feature>
<evidence type="ECO:0000313" key="3">
    <source>
        <dbReference type="EMBL" id="GLB38725.1"/>
    </source>
</evidence>
<feature type="region of interest" description="Disordered" evidence="1">
    <location>
        <begin position="1"/>
        <end position="25"/>
    </location>
</feature>
<keyword evidence="4" id="KW-1185">Reference proteome</keyword>
<evidence type="ECO:0000313" key="4">
    <source>
        <dbReference type="Proteomes" id="UP001063166"/>
    </source>
</evidence>
<dbReference type="AlphaFoldDB" id="A0A9P3UP85"/>
<sequence>MFKWSKRRPSGEPSTPKLSSVSLPNESPVISRAQWTADLVPQPSSAFVSTLPEYRSKSRHSGISGAPPTSHVTTRTTEIKTSSTVHQVKEKKAYKPAAQDIEAGYLSSPADYMTKDKASLKTKAPIKGILKPPKPFMEQDFNKPVIPLPPHSNKGGPFKIDEVGRAGSNTTGMQGGRNSHRSTSEKLAENTSQSAAQSRYKPLAPAVPPGAFVGPMPVTAPVYAPVIPPTGPYYTTAPQSAIPHPSGPFAAPQNPTQAPPLHHRRSSRYGGDRGGGVSDTEGLPRATRPSRGDGGLSDTEGLSRTHSSRYGGVAPNELQNALHQVAQQQSTHSGRRRATHPIYQENNGVSPTSRYQGAEDYARPRNHSFSAYSTPGYTTAPGPPRPAPATYYVRPHIVTRVPQKEEAIAISWPLIEPCKRKRLRPPRPPLFFDIAFNPTEHDPRFGIRALTEVGYTRPLTREEMDTPASSHCVLQEMIIQCDEPELQRWNAVARRAEGLRCIDVFQAIHDTYNVPLTPAEIDELRDYLPFCRPAFLQRCRDAPGLELQHQLRGMCRVDLLRTKRLFRGMIRRNGVWMFQVEKPVEARA</sequence>
<feature type="region of interest" description="Disordered" evidence="1">
    <location>
        <begin position="52"/>
        <end position="94"/>
    </location>
</feature>
<protein>
    <recommendedName>
        <fullName evidence="2">DUF6699 domain-containing protein</fullName>
    </recommendedName>
</protein>
<reference evidence="3" key="1">
    <citation type="submission" date="2022-07" db="EMBL/GenBank/DDBJ databases">
        <title>The genome of Lyophyllum shimeji provides insight into the initial evolution of ectomycorrhizal fungal genome.</title>
        <authorList>
            <person name="Kobayashi Y."/>
            <person name="Shibata T."/>
            <person name="Hirakawa H."/>
            <person name="Shigenobu S."/>
            <person name="Nishiyama T."/>
            <person name="Yamada A."/>
            <person name="Hasebe M."/>
            <person name="Kawaguchi M."/>
        </authorList>
    </citation>
    <scope>NUCLEOTIDE SEQUENCE</scope>
    <source>
        <strain evidence="3">AT787</strain>
    </source>
</reference>
<evidence type="ECO:0000256" key="1">
    <source>
        <dbReference type="SAM" id="MobiDB-lite"/>
    </source>
</evidence>
<feature type="compositionally biased region" description="Low complexity" evidence="1">
    <location>
        <begin position="73"/>
        <end position="84"/>
    </location>
</feature>
<feature type="compositionally biased region" description="Polar residues" evidence="1">
    <location>
        <begin position="317"/>
        <end position="332"/>
    </location>
</feature>
<feature type="compositionally biased region" description="Polar residues" evidence="1">
    <location>
        <begin position="12"/>
        <end position="25"/>
    </location>
</feature>
<dbReference type="InterPro" id="IPR046522">
    <property type="entry name" value="DUF6699"/>
</dbReference>
<accession>A0A9P3UP85</accession>
<dbReference type="OrthoDB" id="2970175at2759"/>
<feature type="region of interest" description="Disordered" evidence="1">
    <location>
        <begin position="237"/>
        <end position="356"/>
    </location>
</feature>